<evidence type="ECO:0000313" key="9">
    <source>
        <dbReference type="Proteomes" id="UP001190700"/>
    </source>
</evidence>
<keyword evidence="3 7" id="KW-0812">Transmembrane</keyword>
<evidence type="ECO:0000256" key="6">
    <source>
        <dbReference type="ARBA" id="ARBA00023180"/>
    </source>
</evidence>
<gene>
    <name evidence="8" type="ORF">CYMTET_10485</name>
</gene>
<sequence>MKTDSLTSACAFRRHLIGGFCSLGIGVVSLILAIVLPIVVRNEFAKALKASVLITSEDSTYFDTWAHGSKKTPTYMKYYIFNVTNSEDVLKGDLPILEERGPYAYREHKNKNEFQTIETSEDLLLKYIPQTYYVWDEEASGDVSEDDVFTAPSCAFWAIDNIFREPDYVGYQPLLVSSSQNAFNSTHSAPFITQTMKKLMWGYEDPLFALLPSALGLPKLVRTDGSAFQMHMDDRVKKEGLVVWEDDLYRSIKLKFQEEVEEEGVKLWRFDLDDRVLMTAAENRGNDQYYMDTPRGASDLSKPLNGVPAWGSLPHFLGAPYYYDALGGAASNLGPPDPAKHGIDIRVEPQSGMTLNGVKRFQINMMINGNHSSPGDCSWTQNCKDLRQNLLVPVYWQEEAGKASKEDFKTLAKTLRTVSALTDIFPCVAYPFGAVVTCLGMYLLILHRKRTHHWVGWERDQTDDPTLYAPLESS</sequence>
<evidence type="ECO:0000256" key="2">
    <source>
        <dbReference type="ARBA" id="ARBA00010532"/>
    </source>
</evidence>
<dbReference type="EMBL" id="LGRX02003717">
    <property type="protein sequence ID" value="KAK3281752.1"/>
    <property type="molecule type" value="Genomic_DNA"/>
</dbReference>
<keyword evidence="4 7" id="KW-1133">Transmembrane helix</keyword>
<comment type="similarity">
    <text evidence="2">Belongs to the CD36 family.</text>
</comment>
<accession>A0AAE0GPA1</accession>
<evidence type="ECO:0000256" key="7">
    <source>
        <dbReference type="SAM" id="Phobius"/>
    </source>
</evidence>
<dbReference type="Proteomes" id="UP001190700">
    <property type="component" value="Unassembled WGS sequence"/>
</dbReference>
<evidence type="ECO:0000256" key="1">
    <source>
        <dbReference type="ARBA" id="ARBA00004370"/>
    </source>
</evidence>
<comment type="caution">
    <text evidence="8">The sequence shown here is derived from an EMBL/GenBank/DDBJ whole genome shotgun (WGS) entry which is preliminary data.</text>
</comment>
<dbReference type="GO" id="GO:0005737">
    <property type="term" value="C:cytoplasm"/>
    <property type="evidence" value="ECO:0007669"/>
    <property type="project" value="TreeGrafter"/>
</dbReference>
<proteinExistence type="inferred from homology"/>
<protein>
    <submittedName>
        <fullName evidence="8">Uncharacterized protein</fullName>
    </submittedName>
</protein>
<keyword evidence="9" id="KW-1185">Reference proteome</keyword>
<evidence type="ECO:0000256" key="3">
    <source>
        <dbReference type="ARBA" id="ARBA00022692"/>
    </source>
</evidence>
<dbReference type="InterPro" id="IPR002159">
    <property type="entry name" value="CD36_fam"/>
</dbReference>
<keyword evidence="5 7" id="KW-0472">Membrane</keyword>
<name>A0AAE0GPA1_9CHLO</name>
<comment type="subcellular location">
    <subcellularLocation>
        <location evidence="1">Membrane</location>
    </subcellularLocation>
</comment>
<feature type="transmembrane region" description="Helical" evidence="7">
    <location>
        <begin position="20"/>
        <end position="40"/>
    </location>
</feature>
<evidence type="ECO:0000256" key="5">
    <source>
        <dbReference type="ARBA" id="ARBA00023136"/>
    </source>
</evidence>
<reference evidence="8 9" key="1">
    <citation type="journal article" date="2015" name="Genome Biol. Evol.">
        <title>Comparative Genomics of a Bacterivorous Green Alga Reveals Evolutionary Causalities and Consequences of Phago-Mixotrophic Mode of Nutrition.</title>
        <authorList>
            <person name="Burns J.A."/>
            <person name="Paasch A."/>
            <person name="Narechania A."/>
            <person name="Kim E."/>
        </authorList>
    </citation>
    <scope>NUCLEOTIDE SEQUENCE [LARGE SCALE GENOMIC DNA]</scope>
    <source>
        <strain evidence="8 9">PLY_AMNH</strain>
    </source>
</reference>
<dbReference type="PANTHER" id="PTHR11923:SF51">
    <property type="entry name" value="LYSOSOME MEMBRANE PROTEIN 2"/>
    <property type="match status" value="1"/>
</dbReference>
<evidence type="ECO:0000256" key="4">
    <source>
        <dbReference type="ARBA" id="ARBA00022989"/>
    </source>
</evidence>
<evidence type="ECO:0000313" key="8">
    <source>
        <dbReference type="EMBL" id="KAK3281752.1"/>
    </source>
</evidence>
<keyword evidence="6" id="KW-0325">Glycoprotein</keyword>
<feature type="transmembrane region" description="Helical" evidence="7">
    <location>
        <begin position="428"/>
        <end position="446"/>
    </location>
</feature>
<dbReference type="AlphaFoldDB" id="A0AAE0GPA1"/>
<organism evidence="8 9">
    <name type="scientific">Cymbomonas tetramitiformis</name>
    <dbReference type="NCBI Taxonomy" id="36881"/>
    <lineage>
        <taxon>Eukaryota</taxon>
        <taxon>Viridiplantae</taxon>
        <taxon>Chlorophyta</taxon>
        <taxon>Pyramimonadophyceae</taxon>
        <taxon>Pyramimonadales</taxon>
        <taxon>Pyramimonadaceae</taxon>
        <taxon>Cymbomonas</taxon>
    </lineage>
</organism>
<dbReference type="Pfam" id="PF01130">
    <property type="entry name" value="CD36"/>
    <property type="match status" value="2"/>
</dbReference>
<dbReference type="PRINTS" id="PR01609">
    <property type="entry name" value="CD36FAMILY"/>
</dbReference>
<dbReference type="GO" id="GO:0016020">
    <property type="term" value="C:membrane"/>
    <property type="evidence" value="ECO:0007669"/>
    <property type="project" value="UniProtKB-SubCell"/>
</dbReference>
<dbReference type="GO" id="GO:0005044">
    <property type="term" value="F:scavenger receptor activity"/>
    <property type="evidence" value="ECO:0007669"/>
    <property type="project" value="TreeGrafter"/>
</dbReference>
<dbReference type="PANTHER" id="PTHR11923">
    <property type="entry name" value="SCAVENGER RECEPTOR CLASS B TYPE-1 SR-B1"/>
    <property type="match status" value="1"/>
</dbReference>